<dbReference type="Pfam" id="PF01636">
    <property type="entry name" value="APH"/>
    <property type="match status" value="1"/>
</dbReference>
<accession>A0A6A7B464</accession>
<dbReference type="Proteomes" id="UP000799423">
    <property type="component" value="Unassembled WGS sequence"/>
</dbReference>
<dbReference type="GO" id="GO:0005739">
    <property type="term" value="C:mitochondrion"/>
    <property type="evidence" value="ECO:0007669"/>
    <property type="project" value="TreeGrafter"/>
</dbReference>
<proteinExistence type="predicted"/>
<evidence type="ECO:0000313" key="3">
    <source>
        <dbReference type="Proteomes" id="UP000799423"/>
    </source>
</evidence>
<dbReference type="OrthoDB" id="10003767at2759"/>
<protein>
    <recommendedName>
        <fullName evidence="1">Aminoglycoside phosphotransferase domain-containing protein</fullName>
    </recommendedName>
</protein>
<dbReference type="PANTHER" id="PTHR36091">
    <property type="entry name" value="ALTERED INHERITANCE OF MITOCHONDRIA PROTEIN 9, MITOCHONDRIAL"/>
    <property type="match status" value="1"/>
</dbReference>
<gene>
    <name evidence="2" type="ORF">T440DRAFT_555370</name>
</gene>
<evidence type="ECO:0000313" key="2">
    <source>
        <dbReference type="EMBL" id="KAF2850103.1"/>
    </source>
</evidence>
<sequence length="568" mass="65635">MIVRTTPFRRKLQILPTQPRYTSRPSRRLFGVTSPLRIGVRSLEDDNEELFKYTSGRWIYNESIRLAERRLPFNVDELKRAAARSINKPESEVQSLRKLAEGGFNRIFEVAMRDGTSVLARLPYPSTLPRRWAIASEVATMDFVRAHSIPTPRILGYAFDENPIGSEYILMEKIPGRPIGDAWFDLSDQQRLQVLHDIVELESKLFSIQLPASGSIYYAQDLEASTPMVRIPGMNEKFCVGPYTGLRWWYGKRGNPELDRGPHVDALRALQAPAEKELAWLREYGQPRYPFHRQHREAFQYEKQDPNIHAESLKKYLHVAPYLVPINKELHSPVLRHPDIQPNNIFTSEDYKHAIILPKFLAAGIPNSLQNYGDPESKFFTPPQPPAQLDSLDESDRFQAQDEFRRRHIHFFYLGFTQRLNQRHWQALEEETDILKRRLFDHAGEPWEGLNTPLQYDLVQVSQAWSKVVSSSGYNGNTHSCPVSFTQEEAEQIDALDDSHRDADADVGTINAMLGIGSDGWTTNERFESARMKAAEIREQALASVDDEPWLREMSERHWPFDDYDEDE</sequence>
<dbReference type="EMBL" id="MU006308">
    <property type="protein sequence ID" value="KAF2850103.1"/>
    <property type="molecule type" value="Genomic_DNA"/>
</dbReference>
<keyword evidence="3" id="KW-1185">Reference proteome</keyword>
<dbReference type="InterPro" id="IPR002575">
    <property type="entry name" value="Aminoglycoside_PTrfase"/>
</dbReference>
<dbReference type="SUPFAM" id="SSF56112">
    <property type="entry name" value="Protein kinase-like (PK-like)"/>
    <property type="match status" value="1"/>
</dbReference>
<dbReference type="InterPro" id="IPR011009">
    <property type="entry name" value="Kinase-like_dom_sf"/>
</dbReference>
<name>A0A6A7B464_9PLEO</name>
<dbReference type="PANTHER" id="PTHR36091:SF2">
    <property type="entry name" value="AMINOGLYCOSIDE PHOSPHOTRANSFERASE DOMAIN-CONTAINING PROTEIN"/>
    <property type="match status" value="1"/>
</dbReference>
<reference evidence="2" key="1">
    <citation type="submission" date="2020-01" db="EMBL/GenBank/DDBJ databases">
        <authorList>
            <consortium name="DOE Joint Genome Institute"/>
            <person name="Haridas S."/>
            <person name="Albert R."/>
            <person name="Binder M."/>
            <person name="Bloem J."/>
            <person name="Labutti K."/>
            <person name="Salamov A."/>
            <person name="Andreopoulos B."/>
            <person name="Baker S.E."/>
            <person name="Barry K."/>
            <person name="Bills G."/>
            <person name="Bluhm B.H."/>
            <person name="Cannon C."/>
            <person name="Castanera R."/>
            <person name="Culley D.E."/>
            <person name="Daum C."/>
            <person name="Ezra D."/>
            <person name="Gonzalez J.B."/>
            <person name="Henrissat B."/>
            <person name="Kuo A."/>
            <person name="Liang C."/>
            <person name="Lipzen A."/>
            <person name="Lutzoni F."/>
            <person name="Magnuson J."/>
            <person name="Mondo S."/>
            <person name="Nolan M."/>
            <person name="Ohm R."/>
            <person name="Pangilinan J."/>
            <person name="Park H.-J."/>
            <person name="Ramirez L."/>
            <person name="Alfaro M."/>
            <person name="Sun H."/>
            <person name="Tritt A."/>
            <person name="Yoshinaga Y."/>
            <person name="Zwiers L.-H."/>
            <person name="Turgeon B.G."/>
            <person name="Goodwin S.B."/>
            <person name="Spatafora J.W."/>
            <person name="Crous P.W."/>
            <person name="Grigoriev I.V."/>
        </authorList>
    </citation>
    <scope>NUCLEOTIDE SEQUENCE</scope>
    <source>
        <strain evidence="2">IPT5</strain>
    </source>
</reference>
<dbReference type="AlphaFoldDB" id="A0A6A7B464"/>
<dbReference type="Gene3D" id="3.30.200.20">
    <property type="entry name" value="Phosphorylase Kinase, domain 1"/>
    <property type="match status" value="1"/>
</dbReference>
<evidence type="ECO:0000259" key="1">
    <source>
        <dbReference type="Pfam" id="PF01636"/>
    </source>
</evidence>
<organism evidence="2 3">
    <name type="scientific">Plenodomus tracheiphilus IPT5</name>
    <dbReference type="NCBI Taxonomy" id="1408161"/>
    <lineage>
        <taxon>Eukaryota</taxon>
        <taxon>Fungi</taxon>
        <taxon>Dikarya</taxon>
        <taxon>Ascomycota</taxon>
        <taxon>Pezizomycotina</taxon>
        <taxon>Dothideomycetes</taxon>
        <taxon>Pleosporomycetidae</taxon>
        <taxon>Pleosporales</taxon>
        <taxon>Pleosporineae</taxon>
        <taxon>Leptosphaeriaceae</taxon>
        <taxon>Plenodomus</taxon>
    </lineage>
</organism>
<dbReference type="InterPro" id="IPR051035">
    <property type="entry name" value="Mito_inheritance_9"/>
</dbReference>
<feature type="domain" description="Aminoglycoside phosphotransferase" evidence="1">
    <location>
        <begin position="98"/>
        <end position="298"/>
    </location>
</feature>